<evidence type="ECO:0000313" key="3">
    <source>
        <dbReference type="EMBL" id="PWK08906.1"/>
    </source>
</evidence>
<dbReference type="AlphaFoldDB" id="A0A2V1ZUD9"/>
<dbReference type="Proteomes" id="UP000245655">
    <property type="component" value="Unassembled WGS sequence"/>
</dbReference>
<reference evidence="3 4" key="1">
    <citation type="submission" date="2018-05" db="EMBL/GenBank/DDBJ databases">
        <title>Genomic Encyclopedia of Type Strains, Phase IV (KMG-IV): sequencing the most valuable type-strain genomes for metagenomic binning, comparative biology and taxonomic classification.</title>
        <authorList>
            <person name="Goeker M."/>
        </authorList>
    </citation>
    <scope>NUCLEOTIDE SEQUENCE [LARGE SCALE GENOMIC DNA]</scope>
    <source>
        <strain evidence="3 4">DSM 7229</strain>
    </source>
</reference>
<dbReference type="RefSeq" id="WP_109591889.1">
    <property type="nucleotide sequence ID" value="NZ_CAJGZY010000019.1"/>
</dbReference>
<accession>A0A2V1ZUD9</accession>
<evidence type="ECO:0000256" key="2">
    <source>
        <dbReference type="SAM" id="Phobius"/>
    </source>
</evidence>
<dbReference type="GeneID" id="60255773"/>
<keyword evidence="2" id="KW-0472">Membrane</keyword>
<feature type="compositionally biased region" description="Polar residues" evidence="1">
    <location>
        <begin position="208"/>
        <end position="217"/>
    </location>
</feature>
<protein>
    <submittedName>
        <fullName evidence="3">Uncharacterized protein</fullName>
    </submittedName>
</protein>
<feature type="region of interest" description="Disordered" evidence="1">
    <location>
        <begin position="235"/>
        <end position="284"/>
    </location>
</feature>
<comment type="caution">
    <text evidence="3">The sequence shown here is derived from an EMBL/GenBank/DDBJ whole genome shotgun (WGS) entry which is preliminary data.</text>
</comment>
<keyword evidence="2" id="KW-1133">Transmembrane helix</keyword>
<evidence type="ECO:0000256" key="1">
    <source>
        <dbReference type="SAM" id="MobiDB-lite"/>
    </source>
</evidence>
<sequence length="488" mass="54263">MTYLAPRQGLFAIILLVSFCLQTLLLVISTDQQLSKSRALKGEQMVAQLIDEARLSLENKDRVSLSVIANRYTSEQDVTRILIKDNNDDILVPVGNAPMQQGDTIRQIATNGDSVIGSVSLTLKDISKGEIIAMQWPFVIGTMLLHLLLWLVYGYLARPTKEQINALSRDIQDLHREQYMQIDQRSYDREFERRAKDTDRETSEHSVESATDGQPTNAHKLDVHSEVNQYLRTQQNQAATDTTGSNSQPIDSTTEERAEHDAANGATQDEISRAPKSGSASRLSATRSFDSVRVQIVFHDEFNMLERLAPAQRLPYLALCTQLLNQAVTELLKQPLLLGVSAMNEPRFDDTGASVLLKADNSHAKVALAGVMLGKLYLMLNKIIHDKHIELSRFALPAKAGVSDDAQAQAMTQLLHSVGKKEQMLILLPNAGLKQISHHVQVQSIMRPTTVYERECAVFDGGNDSMIQRLADVRNAVLIIESEDESAI</sequence>
<feature type="transmembrane region" description="Helical" evidence="2">
    <location>
        <begin position="136"/>
        <end position="156"/>
    </location>
</feature>
<keyword evidence="4" id="KW-1185">Reference proteome</keyword>
<gene>
    <name evidence="3" type="ORF">C8D84_11244</name>
</gene>
<name>A0A2V1ZUD9_PSYIM</name>
<feature type="compositionally biased region" description="Basic and acidic residues" evidence="1">
    <location>
        <begin position="185"/>
        <end position="207"/>
    </location>
</feature>
<keyword evidence="2" id="KW-0812">Transmembrane</keyword>
<feature type="compositionally biased region" description="Polar residues" evidence="1">
    <location>
        <begin position="235"/>
        <end position="252"/>
    </location>
</feature>
<proteinExistence type="predicted"/>
<dbReference type="EMBL" id="QGGM01000012">
    <property type="protein sequence ID" value="PWK08906.1"/>
    <property type="molecule type" value="Genomic_DNA"/>
</dbReference>
<feature type="transmembrane region" description="Helical" evidence="2">
    <location>
        <begin position="6"/>
        <end position="28"/>
    </location>
</feature>
<evidence type="ECO:0000313" key="4">
    <source>
        <dbReference type="Proteomes" id="UP000245655"/>
    </source>
</evidence>
<organism evidence="3 4">
    <name type="scientific">Psychrobacter immobilis</name>
    <dbReference type="NCBI Taxonomy" id="498"/>
    <lineage>
        <taxon>Bacteria</taxon>
        <taxon>Pseudomonadati</taxon>
        <taxon>Pseudomonadota</taxon>
        <taxon>Gammaproteobacteria</taxon>
        <taxon>Moraxellales</taxon>
        <taxon>Moraxellaceae</taxon>
        <taxon>Psychrobacter</taxon>
    </lineage>
</organism>
<feature type="region of interest" description="Disordered" evidence="1">
    <location>
        <begin position="185"/>
        <end position="218"/>
    </location>
</feature>